<protein>
    <submittedName>
        <fullName evidence="2">Uncharacterized protein</fullName>
    </submittedName>
</protein>
<dbReference type="EMBL" id="BART01010495">
    <property type="protein sequence ID" value="GAG89136.1"/>
    <property type="molecule type" value="Genomic_DNA"/>
</dbReference>
<sequence>MNLEHVSVESSESRHQNHPPQESKSTIFPRRELEASCQPRSTRADIDQILAKLTDKGLSAKEHVKAYLHDMYRRNCRPNT</sequence>
<organism evidence="2">
    <name type="scientific">marine sediment metagenome</name>
    <dbReference type="NCBI Taxonomy" id="412755"/>
    <lineage>
        <taxon>unclassified sequences</taxon>
        <taxon>metagenomes</taxon>
        <taxon>ecological metagenomes</taxon>
    </lineage>
</organism>
<reference evidence="2" key="1">
    <citation type="journal article" date="2014" name="Front. Microbiol.">
        <title>High frequency of phylogenetically diverse reductive dehalogenase-homologous genes in deep subseafloor sedimentary metagenomes.</title>
        <authorList>
            <person name="Kawai M."/>
            <person name="Futagami T."/>
            <person name="Toyoda A."/>
            <person name="Takaki Y."/>
            <person name="Nishi S."/>
            <person name="Hori S."/>
            <person name="Arai W."/>
            <person name="Tsubouchi T."/>
            <person name="Morono Y."/>
            <person name="Uchiyama I."/>
            <person name="Ito T."/>
            <person name="Fujiyama A."/>
            <person name="Inagaki F."/>
            <person name="Takami H."/>
        </authorList>
    </citation>
    <scope>NUCLEOTIDE SEQUENCE</scope>
    <source>
        <strain evidence="2">Expedition CK06-06</strain>
    </source>
</reference>
<feature type="non-terminal residue" evidence="2">
    <location>
        <position position="80"/>
    </location>
</feature>
<comment type="caution">
    <text evidence="2">The sequence shown here is derived from an EMBL/GenBank/DDBJ whole genome shotgun (WGS) entry which is preliminary data.</text>
</comment>
<gene>
    <name evidence="2" type="ORF">S01H4_22788</name>
</gene>
<proteinExistence type="predicted"/>
<accession>X1CY33</accession>
<dbReference type="AlphaFoldDB" id="X1CY33"/>
<evidence type="ECO:0000256" key="1">
    <source>
        <dbReference type="SAM" id="MobiDB-lite"/>
    </source>
</evidence>
<evidence type="ECO:0000313" key="2">
    <source>
        <dbReference type="EMBL" id="GAG89136.1"/>
    </source>
</evidence>
<name>X1CY33_9ZZZZ</name>
<feature type="region of interest" description="Disordered" evidence="1">
    <location>
        <begin position="1"/>
        <end position="43"/>
    </location>
</feature>